<proteinExistence type="predicted"/>
<accession>A0A3B0UYS0</accession>
<sequence length="127" mass="14324">CVVSRSLDERVVVKIEHFDRRVWSLGQSLHELGMVIQRRNQRPKQLSNCRSHQVPMRSLDRASIIKQVKGMLKPICALIYLGLYFITPVSIRDAILDPIPQLERKRVAGPIKVRGAGTQEVADSLGA</sequence>
<name>A0A3B0UYS0_9ZZZZ</name>
<protein>
    <submittedName>
        <fullName evidence="1">Uncharacterized protein</fullName>
    </submittedName>
</protein>
<feature type="non-terminal residue" evidence="1">
    <location>
        <position position="1"/>
    </location>
</feature>
<reference evidence="1" key="1">
    <citation type="submission" date="2018-06" db="EMBL/GenBank/DDBJ databases">
        <authorList>
            <person name="Zhirakovskaya E."/>
        </authorList>
    </citation>
    <scope>NUCLEOTIDE SEQUENCE</scope>
</reference>
<organism evidence="1">
    <name type="scientific">hydrothermal vent metagenome</name>
    <dbReference type="NCBI Taxonomy" id="652676"/>
    <lineage>
        <taxon>unclassified sequences</taxon>
        <taxon>metagenomes</taxon>
        <taxon>ecological metagenomes</taxon>
    </lineage>
</organism>
<evidence type="ECO:0000313" key="1">
    <source>
        <dbReference type="EMBL" id="VAW36318.1"/>
    </source>
</evidence>
<dbReference type="AlphaFoldDB" id="A0A3B0UYS0"/>
<dbReference type="EMBL" id="UOEX01000168">
    <property type="protein sequence ID" value="VAW36318.1"/>
    <property type="molecule type" value="Genomic_DNA"/>
</dbReference>
<gene>
    <name evidence="1" type="ORF">MNBD_DELTA03-1709</name>
</gene>